<evidence type="ECO:0000313" key="1">
    <source>
        <dbReference type="EMBL" id="MCW7553301.1"/>
    </source>
</evidence>
<reference evidence="1 2" key="1">
    <citation type="submission" date="2022-10" db="EMBL/GenBank/DDBJ databases">
        <title>High-quality genome sequences of two octocoral-associated bacteria, Endozoicomonas euniceicola EF212 and Endozoicomonas gorgoniicola PS125.</title>
        <authorList>
            <person name="Chiou Y.-J."/>
            <person name="Chen Y.-H."/>
        </authorList>
    </citation>
    <scope>NUCLEOTIDE SEQUENCE [LARGE SCALE GENOMIC DNA]</scope>
    <source>
        <strain evidence="1 2">PS125</strain>
    </source>
</reference>
<keyword evidence="2" id="KW-1185">Reference proteome</keyword>
<name>A0ABT3MV88_9GAMM</name>
<gene>
    <name evidence="1" type="ORF">NX722_11760</name>
</gene>
<dbReference type="InterPro" id="IPR006429">
    <property type="entry name" value="Phage_lambda_portal"/>
</dbReference>
<dbReference type="Pfam" id="PF05136">
    <property type="entry name" value="Phage_portal_2"/>
    <property type="match status" value="1"/>
</dbReference>
<comment type="caution">
    <text evidence="1">The sequence shown here is derived from an EMBL/GenBank/DDBJ whole genome shotgun (WGS) entry which is preliminary data.</text>
</comment>
<sequence>MKLIRQLKRLLPFKNAAYTAAGNGRRAKNWYAPNLSPNDTLKADLGKLQARSRAAIRNDPWAASGITKLVSNVIGKGITPKSLIENDRLRIQVQDLFVEWSAESDADGLLSFTGQQSLITRSMFEAGECFVRLRPRRLEDGLSVPLQLQVLESEFVPIHYNQTLPCGNVIKGGIEFNRLGQRVAYWMHREHPAEFSFDSSKLARIPADDVLHVFEALRPG</sequence>
<protein>
    <submittedName>
        <fullName evidence="1">Phage portal protein</fullName>
    </submittedName>
</protein>
<organism evidence="1 2">
    <name type="scientific">Endozoicomonas gorgoniicola</name>
    <dbReference type="NCBI Taxonomy" id="1234144"/>
    <lineage>
        <taxon>Bacteria</taxon>
        <taxon>Pseudomonadati</taxon>
        <taxon>Pseudomonadota</taxon>
        <taxon>Gammaproteobacteria</taxon>
        <taxon>Oceanospirillales</taxon>
        <taxon>Endozoicomonadaceae</taxon>
        <taxon>Endozoicomonas</taxon>
    </lineage>
</organism>
<dbReference type="EMBL" id="JAPFCC010000001">
    <property type="protein sequence ID" value="MCW7553301.1"/>
    <property type="molecule type" value="Genomic_DNA"/>
</dbReference>
<proteinExistence type="predicted"/>
<dbReference type="RefSeq" id="WP_262568136.1">
    <property type="nucleotide sequence ID" value="NZ_JAPFCC010000001.1"/>
</dbReference>
<accession>A0ABT3MV88</accession>
<evidence type="ECO:0000313" key="2">
    <source>
        <dbReference type="Proteomes" id="UP001209854"/>
    </source>
</evidence>
<dbReference type="Proteomes" id="UP001209854">
    <property type="component" value="Unassembled WGS sequence"/>
</dbReference>